<protein>
    <recommendedName>
        <fullName evidence="2">DUF1566 domain-containing protein</fullName>
    </recommendedName>
</protein>
<accession>A0A7G9W3G6</accession>
<sequence length="253" mass="27163">MATKKTKTLAAVTTVTTVTTSQYIPLTDGSGNTTKVSLANLKAALLAGINLNSINDGIFIMFHRNSDNYPLMVKPDKWPSYQNSGEIAEGVVVVEGGKILVVSPTETALTWSSAAVSGGGVTTSDRVTAMNDWAGKANTASQITHTECSSASYAPGFCAAYSRVNANGKGLTAGRWWLPSLGELFCIYANMRKINYALSLIEGATQLAETWYWSSTEYSAPDAWYLYLYSGSARSLTKATSTNRVRPVSAFLY</sequence>
<gene>
    <name evidence="1" type="ORF">BacuniF2_00008</name>
</gene>
<dbReference type="EMBL" id="MT806186">
    <property type="protein sequence ID" value="QNO13179.1"/>
    <property type="molecule type" value="Genomic_DNA"/>
</dbReference>
<proteinExistence type="predicted"/>
<evidence type="ECO:0000313" key="1">
    <source>
        <dbReference type="EMBL" id="QNO13179.1"/>
    </source>
</evidence>
<name>A0A7G9W3G6_9CAUD</name>
<organism evidence="1">
    <name type="scientific">Bacteroides phage F2</name>
    <dbReference type="NCBI Taxonomy" id="2762303"/>
    <lineage>
        <taxon>Viruses</taxon>
        <taxon>Duplodnaviria</taxon>
        <taxon>Heunggongvirae</taxon>
        <taxon>Uroviricota</taxon>
        <taxon>Caudoviricetes</taxon>
    </lineage>
</organism>
<evidence type="ECO:0008006" key="2">
    <source>
        <dbReference type="Google" id="ProtNLM"/>
    </source>
</evidence>
<reference evidence="1" key="1">
    <citation type="submission" date="2020-07" db="EMBL/GenBank/DDBJ databases">
        <title>Isolation of gut associated lytic bacteriophages infecting Bacteroides uniformis.</title>
        <authorList>
            <person name="Hedzet S."/>
            <person name="Accetto T."/>
            <person name="Rupnik M."/>
        </authorList>
    </citation>
    <scope>NUCLEOTIDE SEQUENCE</scope>
</reference>